<dbReference type="InterPro" id="IPR013780">
    <property type="entry name" value="Glyco_hydro_b"/>
</dbReference>
<evidence type="ECO:0000259" key="3">
    <source>
        <dbReference type="SMART" id="SM00642"/>
    </source>
</evidence>
<keyword evidence="2" id="KW-0326">Glycosidase</keyword>
<dbReference type="InterPro" id="IPR017069">
    <property type="entry name" value="MalZ"/>
</dbReference>
<evidence type="ECO:0000256" key="1">
    <source>
        <dbReference type="ARBA" id="ARBA00022801"/>
    </source>
</evidence>
<dbReference type="InterPro" id="IPR004185">
    <property type="entry name" value="Glyco_hydro_13_lg-like_dom"/>
</dbReference>
<gene>
    <name evidence="4" type="ORF">C7387_4153</name>
</gene>
<organism evidence="4 5">
    <name type="scientific">Yokenella regensburgei</name>
    <dbReference type="NCBI Taxonomy" id="158877"/>
    <lineage>
        <taxon>Bacteria</taxon>
        <taxon>Pseudomonadati</taxon>
        <taxon>Pseudomonadota</taxon>
        <taxon>Gammaproteobacteria</taxon>
        <taxon>Enterobacterales</taxon>
        <taxon>Enterobacteriaceae</taxon>
        <taxon>Yokenella</taxon>
    </lineage>
</organism>
<evidence type="ECO:0000256" key="2">
    <source>
        <dbReference type="ARBA" id="ARBA00023295"/>
    </source>
</evidence>
<dbReference type="Pfam" id="PF00128">
    <property type="entry name" value="Alpha-amylase"/>
    <property type="match status" value="1"/>
</dbReference>
<dbReference type="SUPFAM" id="SSF81296">
    <property type="entry name" value="E set domains"/>
    <property type="match status" value="1"/>
</dbReference>
<dbReference type="CDD" id="cd11338">
    <property type="entry name" value="AmyAc_CMD"/>
    <property type="match status" value="1"/>
</dbReference>
<sequence>MLNAWHLPVAPFIKHHQDKLSVTLWLRGDALPQRVVLRIEQDNEELGIAMKRQRNTGTGDVTVWRGDIPLAEGQPRRRYSFKLLWDNRQLWFTPQGFNRFPPAKLEQFAVDFPDSGPQWVADQVFYQIFPDRFARSRTRSAGQDKVYWHHAAGRETVLRDWDEPLTAEAGGSTFYGGDLDGISEKLPYLKKLGVTALYLNPVFTAPSVHKYDTEDYRHVDPQFGGDAALLRLRHNTQRLGMRMILDGVFNHSGDTHPWFDRHNQSGQGACHHPASPSREWYSFSAEGQALDWLGYSSLPKLDYRAEGLVDEIYRGEDSIVRHWLKAPWNMDGWRLDVVHMLGEGGGAKHNLEHVTGITRAAKETLPEAYVVGEHFGDARQWLQVDAEDAAMNYRGFTFPLWGFLANTDISYDPQHIDARTCMAWMENYRAGLSHQQQLRMFNQLDSHDTARFKSLLGKDVARLPLAVVWLFSWPGVPCIYYGDEVGLDGNNDPFCRKPFPWESSQQDTALLALYQRMAHLRQRQQALRHGGCQVVYAEDNVVVFVRVWQQQRVLVAINRGEACEVVLDDSPLLTVASLQCVEGHGSLHDGVLTLPAISATVWSGRQR</sequence>
<feature type="domain" description="Glycosyl hydrolase family 13 catalytic" evidence="3">
    <location>
        <begin position="127"/>
        <end position="521"/>
    </location>
</feature>
<dbReference type="NCBIfam" id="NF008051">
    <property type="entry name" value="PRK10785.1"/>
    <property type="match status" value="1"/>
</dbReference>
<keyword evidence="1" id="KW-0378">Hydrolase</keyword>
<dbReference type="PANTHER" id="PTHR10357:SF210">
    <property type="entry name" value="MALTODEXTRIN GLUCOSIDASE"/>
    <property type="match status" value="1"/>
</dbReference>
<proteinExistence type="predicted"/>
<protein>
    <submittedName>
        <fullName evidence="4">Alpha-glucosidase</fullName>
    </submittedName>
</protein>
<dbReference type="RefSeq" id="WP_120817382.1">
    <property type="nucleotide sequence ID" value="NZ_RBIZ01000007.1"/>
</dbReference>
<dbReference type="SUPFAM" id="SSF51011">
    <property type="entry name" value="Glycosyl hydrolase domain"/>
    <property type="match status" value="1"/>
</dbReference>
<evidence type="ECO:0000313" key="5">
    <source>
        <dbReference type="Proteomes" id="UP000267341"/>
    </source>
</evidence>
<dbReference type="InterPro" id="IPR006047">
    <property type="entry name" value="GH13_cat_dom"/>
</dbReference>
<dbReference type="InterPro" id="IPR017853">
    <property type="entry name" value="GH"/>
</dbReference>
<dbReference type="SUPFAM" id="SSF51445">
    <property type="entry name" value="(Trans)glycosidases"/>
    <property type="match status" value="1"/>
</dbReference>
<accession>A0ABX9RSR2</accession>
<dbReference type="SMART" id="SM00642">
    <property type="entry name" value="Aamy"/>
    <property type="match status" value="1"/>
</dbReference>
<dbReference type="InterPro" id="IPR014756">
    <property type="entry name" value="Ig_E-set"/>
</dbReference>
<name>A0ABX9RSR2_9ENTR</name>
<dbReference type="GeneID" id="66906117"/>
<dbReference type="PANTHER" id="PTHR10357">
    <property type="entry name" value="ALPHA-AMYLASE FAMILY MEMBER"/>
    <property type="match status" value="1"/>
</dbReference>
<keyword evidence="5" id="KW-1185">Reference proteome</keyword>
<dbReference type="Proteomes" id="UP000267341">
    <property type="component" value="Unassembled WGS sequence"/>
</dbReference>
<dbReference type="Pfam" id="PF02903">
    <property type="entry name" value="Alpha-amylase_N"/>
    <property type="match status" value="1"/>
</dbReference>
<dbReference type="PIRSF" id="PIRSF036918">
    <property type="entry name" value="Maltodextrin_glucosidase"/>
    <property type="match status" value="1"/>
</dbReference>
<dbReference type="CDD" id="cd02857">
    <property type="entry name" value="E_set_CDase_PDE_N"/>
    <property type="match status" value="1"/>
</dbReference>
<evidence type="ECO:0000313" key="4">
    <source>
        <dbReference type="EMBL" id="RKR53018.1"/>
    </source>
</evidence>
<dbReference type="Gene3D" id="2.60.40.1180">
    <property type="entry name" value="Golgi alpha-mannosidase II"/>
    <property type="match status" value="1"/>
</dbReference>
<reference evidence="4 5" key="1">
    <citation type="submission" date="2018-10" db="EMBL/GenBank/DDBJ databases">
        <title>Genomic Encyclopedia of Type Strains, Phase IV (KMG-IV): sequencing the most valuable type-strain genomes for metagenomic binning, comparative biology and taxonomic classification.</title>
        <authorList>
            <person name="Goeker M."/>
        </authorList>
    </citation>
    <scope>NUCLEOTIDE SEQUENCE [LARGE SCALE GENOMIC DNA]</scope>
    <source>
        <strain evidence="4 5">DSM 5079</strain>
    </source>
</reference>
<dbReference type="EMBL" id="RBIZ01000007">
    <property type="protein sequence ID" value="RKR53018.1"/>
    <property type="molecule type" value="Genomic_DNA"/>
</dbReference>
<comment type="caution">
    <text evidence="4">The sequence shown here is derived from an EMBL/GenBank/DDBJ whole genome shotgun (WGS) entry which is preliminary data.</text>
</comment>
<dbReference type="Gene3D" id="3.20.20.80">
    <property type="entry name" value="Glycosidases"/>
    <property type="match status" value="1"/>
</dbReference>